<dbReference type="WBParaSite" id="JU765_v2.g18329.t1">
    <property type="protein sequence ID" value="JU765_v2.g18329.t1"/>
    <property type="gene ID" value="JU765_v2.g18329"/>
</dbReference>
<organism evidence="1 2">
    <name type="scientific">Panagrolaimus sp. JU765</name>
    <dbReference type="NCBI Taxonomy" id="591449"/>
    <lineage>
        <taxon>Eukaryota</taxon>
        <taxon>Metazoa</taxon>
        <taxon>Ecdysozoa</taxon>
        <taxon>Nematoda</taxon>
        <taxon>Chromadorea</taxon>
        <taxon>Rhabditida</taxon>
        <taxon>Tylenchina</taxon>
        <taxon>Panagrolaimomorpha</taxon>
        <taxon>Panagrolaimoidea</taxon>
        <taxon>Panagrolaimidae</taxon>
        <taxon>Panagrolaimus</taxon>
    </lineage>
</organism>
<proteinExistence type="predicted"/>
<evidence type="ECO:0000313" key="2">
    <source>
        <dbReference type="WBParaSite" id="JU765_v2.g18329.t1"/>
    </source>
</evidence>
<accession>A0AC34QQ24</accession>
<reference evidence="2" key="1">
    <citation type="submission" date="2022-11" db="UniProtKB">
        <authorList>
            <consortium name="WormBaseParasite"/>
        </authorList>
    </citation>
    <scope>IDENTIFICATION</scope>
</reference>
<name>A0AC34QQ24_9BILA</name>
<dbReference type="Proteomes" id="UP000887576">
    <property type="component" value="Unplaced"/>
</dbReference>
<sequence>MLRQVFRSLVQTMPKQRLLIQNQPVFHQSFAQISISNPNFAKKKKRGTKNQKVELVEVEEDDDDVDDNIDEKTAMAAKGILHKGVGEAEEVVDDGLPKDYKRRVLKLGSRRLDTLLNRTSGKSSAEVEKMILTGRVRINEQIVKKKAHNINKKDEIDVWLESLAENPALANVHRVKIVDYVLKQSGYDIDAMIWSKVIVENWKQQEWSAEAT</sequence>
<evidence type="ECO:0000313" key="1">
    <source>
        <dbReference type="Proteomes" id="UP000887576"/>
    </source>
</evidence>
<protein>
    <submittedName>
        <fullName evidence="2">RNA-binding S4 domain-containing protein</fullName>
    </submittedName>
</protein>